<keyword evidence="7" id="KW-0472">Membrane</keyword>
<feature type="domain" description="Peptidase M48" evidence="8">
    <location>
        <begin position="270"/>
        <end position="466"/>
    </location>
</feature>
<comment type="caution">
    <text evidence="9">The sequence shown here is derived from an EMBL/GenBank/DDBJ whole genome shotgun (WGS) entry which is preliminary data.</text>
</comment>
<dbReference type="GO" id="GO:0046872">
    <property type="term" value="F:metal ion binding"/>
    <property type="evidence" value="ECO:0007669"/>
    <property type="project" value="UniProtKB-KW"/>
</dbReference>
<dbReference type="GO" id="GO:0034982">
    <property type="term" value="P:mitochondrial protein processing"/>
    <property type="evidence" value="ECO:0007669"/>
    <property type="project" value="TreeGrafter"/>
</dbReference>
<dbReference type="EMBL" id="BEXD01001435">
    <property type="protein sequence ID" value="GBB94089.1"/>
    <property type="molecule type" value="Genomic_DNA"/>
</dbReference>
<evidence type="ECO:0000256" key="6">
    <source>
        <dbReference type="ARBA" id="ARBA00023049"/>
    </source>
</evidence>
<feature type="transmembrane region" description="Helical" evidence="7">
    <location>
        <begin position="142"/>
        <end position="163"/>
    </location>
</feature>
<reference evidence="9 10" key="1">
    <citation type="submission" date="2017-11" db="EMBL/GenBank/DDBJ databases">
        <title>The genome of Rhizophagus clarus HR1 reveals common genetic basis of auxotrophy among arbuscular mycorrhizal fungi.</title>
        <authorList>
            <person name="Kobayashi Y."/>
        </authorList>
    </citation>
    <scope>NUCLEOTIDE SEQUENCE [LARGE SCALE GENOMIC DNA]</scope>
    <source>
        <strain evidence="9 10">HR1</strain>
    </source>
</reference>
<keyword evidence="6" id="KW-0482">Metalloprotease</keyword>
<proteinExistence type="predicted"/>
<evidence type="ECO:0000256" key="1">
    <source>
        <dbReference type="ARBA" id="ARBA00001947"/>
    </source>
</evidence>
<dbReference type="Pfam" id="PF01435">
    <property type="entry name" value="Peptidase_M48"/>
    <property type="match status" value="1"/>
</dbReference>
<evidence type="ECO:0000256" key="3">
    <source>
        <dbReference type="ARBA" id="ARBA00022723"/>
    </source>
</evidence>
<protein>
    <recommendedName>
        <fullName evidence="8">Peptidase M48 domain-containing protein</fullName>
    </recommendedName>
</protein>
<dbReference type="GO" id="GO:0004222">
    <property type="term" value="F:metalloendopeptidase activity"/>
    <property type="evidence" value="ECO:0007669"/>
    <property type="project" value="InterPro"/>
</dbReference>
<keyword evidence="10" id="KW-1185">Reference proteome</keyword>
<comment type="cofactor">
    <cofactor evidence="1">
        <name>Zn(2+)</name>
        <dbReference type="ChEBI" id="CHEBI:29105"/>
    </cofactor>
</comment>
<dbReference type="Proteomes" id="UP000247702">
    <property type="component" value="Unassembled WGS sequence"/>
</dbReference>
<accession>A0A2Z6R8L2</accession>
<evidence type="ECO:0000313" key="10">
    <source>
        <dbReference type="Proteomes" id="UP000247702"/>
    </source>
</evidence>
<dbReference type="PANTHER" id="PTHR22726">
    <property type="entry name" value="METALLOENDOPEPTIDASE OMA1"/>
    <property type="match status" value="1"/>
</dbReference>
<dbReference type="Gene3D" id="3.30.2010.10">
    <property type="entry name" value="Metalloproteases ('zincins'), catalytic domain"/>
    <property type="match status" value="1"/>
</dbReference>
<dbReference type="PANTHER" id="PTHR22726:SF18">
    <property type="entry name" value="PEPTIDASE M48 DOMAIN-CONTAINING PROTEIN"/>
    <property type="match status" value="1"/>
</dbReference>
<dbReference type="STRING" id="94130.A0A2Z6R8L2"/>
<evidence type="ECO:0000256" key="4">
    <source>
        <dbReference type="ARBA" id="ARBA00022801"/>
    </source>
</evidence>
<keyword evidence="2" id="KW-0645">Protease</keyword>
<keyword evidence="4" id="KW-0378">Hydrolase</keyword>
<keyword evidence="3" id="KW-0479">Metal-binding</keyword>
<dbReference type="AlphaFoldDB" id="A0A2Z6R8L2"/>
<dbReference type="InterPro" id="IPR001915">
    <property type="entry name" value="Peptidase_M48"/>
</dbReference>
<keyword evidence="5" id="KW-0862">Zinc</keyword>
<evidence type="ECO:0000256" key="7">
    <source>
        <dbReference type="SAM" id="Phobius"/>
    </source>
</evidence>
<organism evidence="9 10">
    <name type="scientific">Rhizophagus clarus</name>
    <dbReference type="NCBI Taxonomy" id="94130"/>
    <lineage>
        <taxon>Eukaryota</taxon>
        <taxon>Fungi</taxon>
        <taxon>Fungi incertae sedis</taxon>
        <taxon>Mucoromycota</taxon>
        <taxon>Glomeromycotina</taxon>
        <taxon>Glomeromycetes</taxon>
        <taxon>Glomerales</taxon>
        <taxon>Glomeraceae</taxon>
        <taxon>Rhizophagus</taxon>
    </lineage>
</organism>
<evidence type="ECO:0000256" key="5">
    <source>
        <dbReference type="ARBA" id="ARBA00022833"/>
    </source>
</evidence>
<dbReference type="GO" id="GO:0005743">
    <property type="term" value="C:mitochondrial inner membrane"/>
    <property type="evidence" value="ECO:0007669"/>
    <property type="project" value="TreeGrafter"/>
</dbReference>
<dbReference type="GO" id="GO:0006515">
    <property type="term" value="P:protein quality control for misfolded or incompletely synthesized proteins"/>
    <property type="evidence" value="ECO:0007669"/>
    <property type="project" value="TreeGrafter"/>
</dbReference>
<gene>
    <name evidence="9" type="ORF">RclHR1_02290015</name>
</gene>
<evidence type="ECO:0000259" key="8">
    <source>
        <dbReference type="Pfam" id="PF01435"/>
    </source>
</evidence>
<keyword evidence="7" id="KW-0812">Transmembrane</keyword>
<evidence type="ECO:0000313" key="9">
    <source>
        <dbReference type="EMBL" id="GBB94089.1"/>
    </source>
</evidence>
<keyword evidence="7" id="KW-1133">Transmembrane helix</keyword>
<evidence type="ECO:0000256" key="2">
    <source>
        <dbReference type="ARBA" id="ARBA00022670"/>
    </source>
</evidence>
<sequence>MSVLLPTYENLDQMLNLGIHSIKARAAGLQCNGIRLIKNQRAGNALQYIRRSTLTNNGLHFPRILNNNFSSFPLSTSQKLVPKSLIYQCRPFHATQPTLVTSFVTFKTVNAVLVIRKLSNLLFSFLPFALRKHPKTGRRRRLLIFITTVMPLTGFCILILAGLDRAPHTGRLRFKFMSEEEERELCNLAFSRETEKYGNNFLSIDRLESEFVCHVACNLVKGLNNDLMTLKSFKNLSDKESNEKVANIIEENVDNMSDKNMNIQQGEKIPKPFEIYVIEDDGMLNALSFGASKKIIIFTGWLKLINYNEEYLAFTLSHEIAHIIQGHSSEPFGFSQILYMFADTARTLLWFPFLSAFGPLINDYLNSATQNLIEKYTFGRYNQRAEKEADIVGLQLMALSGYHPKKAVELWKYISSLNKTETNLQDNVIEEGIVKTDEIEEDYPIPLVQSLQDFFASHPLDEVRADYLFDMLPEAEKIYEEVIDKDGRAISFIFDNHIKKPIKAIKNTEGQIMTRIWNSFRYLIGLNPGHDHCFTRTQTFSFVNHFSK</sequence>
<name>A0A2Z6R8L2_9GLOM</name>
<dbReference type="InterPro" id="IPR051156">
    <property type="entry name" value="Mito/Outer_Membr_Metalloprot"/>
</dbReference>